<dbReference type="InterPro" id="IPR051821">
    <property type="entry name" value="Asp/Asn_beta-hydroxylase"/>
</dbReference>
<dbReference type="Proteomes" id="UP000355283">
    <property type="component" value="Unassembled WGS sequence"/>
</dbReference>
<comment type="caution">
    <text evidence="7">The sequence shown here is derived from an EMBL/GenBank/DDBJ whole genome shotgun (WGS) entry which is preliminary data.</text>
</comment>
<feature type="region of interest" description="Disordered" evidence="4">
    <location>
        <begin position="126"/>
        <end position="184"/>
    </location>
</feature>
<organism evidence="7 8">
    <name type="scientific">Nannochloropsis salina CCMP1776</name>
    <dbReference type="NCBI Taxonomy" id="1027361"/>
    <lineage>
        <taxon>Eukaryota</taxon>
        <taxon>Sar</taxon>
        <taxon>Stramenopiles</taxon>
        <taxon>Ochrophyta</taxon>
        <taxon>Eustigmatophyceae</taxon>
        <taxon>Eustigmatales</taxon>
        <taxon>Monodopsidaceae</taxon>
        <taxon>Microchloropsis</taxon>
        <taxon>Microchloropsis salina</taxon>
    </lineage>
</organism>
<evidence type="ECO:0000256" key="2">
    <source>
        <dbReference type="ARBA" id="ARBA00022964"/>
    </source>
</evidence>
<dbReference type="InterPro" id="IPR027443">
    <property type="entry name" value="IPNS-like_sf"/>
</dbReference>
<comment type="similarity">
    <text evidence="1">Belongs to the aspartyl/asparaginyl beta-hydroxylase family.</text>
</comment>
<dbReference type="OrthoDB" id="438431at2759"/>
<keyword evidence="5" id="KW-1133">Transmembrane helix</keyword>
<feature type="compositionally biased region" description="Basic and acidic residues" evidence="4">
    <location>
        <begin position="129"/>
        <end position="156"/>
    </location>
</feature>
<evidence type="ECO:0000256" key="5">
    <source>
        <dbReference type="SAM" id="Phobius"/>
    </source>
</evidence>
<sequence length="276" mass="31016">MICSLDMPRRPAVNLTTCIFLCLISIATLYDTLRALSSPRASPFQPGRWDWHSYILKGRIQPLFAELCPETSRLLQEFNRQSFLMRDTPFSFSFFSTLHGQSVVAPHTGPSNLRLRCHLPLIVPQGGKTEAKEEKKEGMKEGRREEEKGGSEEGREGGNQGGGLQSAAGKDSSRTRPDPVPPGCASSFAEFDSLATLQARLPCGIRIGDQVREWVEGKCLVFDDAYEHEVWNLTEEERVLLLVDFWHPEIALEEREAIQKMFEYAARQGWMQGNGG</sequence>
<dbReference type="InterPro" id="IPR007803">
    <property type="entry name" value="Asp/Arg/Pro-Hydrxlase"/>
</dbReference>
<gene>
    <name evidence="7" type="ORF">NSK_003340</name>
</gene>
<feature type="domain" description="Aspartyl/asparaginy/proline hydroxylase" evidence="6">
    <location>
        <begin position="203"/>
        <end position="248"/>
    </location>
</feature>
<dbReference type="EMBL" id="SDOX01000014">
    <property type="protein sequence ID" value="TFJ85381.1"/>
    <property type="molecule type" value="Genomic_DNA"/>
</dbReference>
<evidence type="ECO:0000256" key="4">
    <source>
        <dbReference type="SAM" id="MobiDB-lite"/>
    </source>
</evidence>
<dbReference type="GO" id="GO:0051213">
    <property type="term" value="F:dioxygenase activity"/>
    <property type="evidence" value="ECO:0007669"/>
    <property type="project" value="UniProtKB-KW"/>
</dbReference>
<accession>A0A4D9D121</accession>
<dbReference type="SUPFAM" id="SSF51197">
    <property type="entry name" value="Clavaminate synthase-like"/>
    <property type="match status" value="1"/>
</dbReference>
<dbReference type="PANTHER" id="PTHR46332">
    <property type="entry name" value="ASPARTATE BETA-HYDROXYLASE DOMAIN-CONTAINING PROTEIN 2"/>
    <property type="match status" value="1"/>
</dbReference>
<evidence type="ECO:0000313" key="8">
    <source>
        <dbReference type="Proteomes" id="UP000355283"/>
    </source>
</evidence>
<dbReference type="PANTHER" id="PTHR46332:SF5">
    <property type="entry name" value="ASPARTATE BETA-HYDROXYLASE DOMAIN CONTAINING 2"/>
    <property type="match status" value="1"/>
</dbReference>
<protein>
    <recommendedName>
        <fullName evidence="6">Aspartyl/asparaginy/proline hydroxylase domain-containing protein</fullName>
    </recommendedName>
</protein>
<proteinExistence type="inferred from homology"/>
<feature type="transmembrane region" description="Helical" evidence="5">
    <location>
        <begin position="12"/>
        <end position="30"/>
    </location>
</feature>
<evidence type="ECO:0000256" key="3">
    <source>
        <dbReference type="ARBA" id="ARBA00023002"/>
    </source>
</evidence>
<dbReference type="AlphaFoldDB" id="A0A4D9D121"/>
<evidence type="ECO:0000313" key="7">
    <source>
        <dbReference type="EMBL" id="TFJ85381.1"/>
    </source>
</evidence>
<evidence type="ECO:0000256" key="1">
    <source>
        <dbReference type="ARBA" id="ARBA00007730"/>
    </source>
</evidence>
<keyword evidence="5" id="KW-0472">Membrane</keyword>
<keyword evidence="2" id="KW-0223">Dioxygenase</keyword>
<evidence type="ECO:0000259" key="6">
    <source>
        <dbReference type="Pfam" id="PF05118"/>
    </source>
</evidence>
<keyword evidence="3" id="KW-0560">Oxidoreductase</keyword>
<reference evidence="7 8" key="1">
    <citation type="submission" date="2019-01" db="EMBL/GenBank/DDBJ databases">
        <title>Nuclear Genome Assembly of the Microalgal Biofuel strain Nannochloropsis salina CCMP1776.</title>
        <authorList>
            <person name="Hovde B."/>
        </authorList>
    </citation>
    <scope>NUCLEOTIDE SEQUENCE [LARGE SCALE GENOMIC DNA]</scope>
    <source>
        <strain evidence="7 8">CCMP1776</strain>
    </source>
</reference>
<dbReference type="GO" id="GO:0016020">
    <property type="term" value="C:membrane"/>
    <property type="evidence" value="ECO:0007669"/>
    <property type="project" value="TreeGrafter"/>
</dbReference>
<keyword evidence="5" id="KW-0812">Transmembrane</keyword>
<name>A0A4D9D121_9STRA</name>
<keyword evidence="8" id="KW-1185">Reference proteome</keyword>
<dbReference type="Gene3D" id="2.60.120.330">
    <property type="entry name" value="B-lactam Antibiotic, Isopenicillin N Synthase, Chain"/>
    <property type="match status" value="2"/>
</dbReference>
<feature type="domain" description="Aspartyl/asparaginy/proline hydroxylase" evidence="6">
    <location>
        <begin position="47"/>
        <end position="142"/>
    </location>
</feature>
<dbReference type="Pfam" id="PF05118">
    <property type="entry name" value="Asp_Arg_Hydrox"/>
    <property type="match status" value="2"/>
</dbReference>